<keyword evidence="2" id="KW-0575">Peroxidase</keyword>
<dbReference type="InterPro" id="IPR020835">
    <property type="entry name" value="Catalase_sf"/>
</dbReference>
<dbReference type="InterPro" id="IPR011614">
    <property type="entry name" value="Catalase_core"/>
</dbReference>
<dbReference type="GO" id="GO:0004096">
    <property type="term" value="F:catalase activity"/>
    <property type="evidence" value="ECO:0007669"/>
    <property type="project" value="UniProtKB-EC"/>
</dbReference>
<dbReference type="STRING" id="231916.A0A409W4P5"/>
<dbReference type="Pfam" id="PF06628">
    <property type="entry name" value="Catalase-rel"/>
    <property type="match status" value="2"/>
</dbReference>
<dbReference type="SMART" id="SM01060">
    <property type="entry name" value="Catalase"/>
    <property type="match status" value="2"/>
</dbReference>
<dbReference type="AlphaFoldDB" id="A0A409W4P5"/>
<dbReference type="GO" id="GO:0020037">
    <property type="term" value="F:heme binding"/>
    <property type="evidence" value="ECO:0007669"/>
    <property type="project" value="InterPro"/>
</dbReference>
<dbReference type="GO" id="GO:0042744">
    <property type="term" value="P:hydrogen peroxide catabolic process"/>
    <property type="evidence" value="ECO:0007669"/>
    <property type="project" value="UniProtKB-KW"/>
</dbReference>
<keyword evidence="10" id="KW-1185">Reference proteome</keyword>
<dbReference type="EMBL" id="NHYE01005403">
    <property type="protein sequence ID" value="PPQ73471.1"/>
    <property type="molecule type" value="Genomic_DNA"/>
</dbReference>
<dbReference type="InParanoid" id="A0A409W4P5"/>
<evidence type="ECO:0000256" key="2">
    <source>
        <dbReference type="ARBA" id="ARBA00022559"/>
    </source>
</evidence>
<proteinExistence type="inferred from homology"/>
<keyword evidence="5" id="KW-0560">Oxidoreductase</keyword>
<dbReference type="GO" id="GO:0042542">
    <property type="term" value="P:response to hydrogen peroxide"/>
    <property type="evidence" value="ECO:0007669"/>
    <property type="project" value="TreeGrafter"/>
</dbReference>
<dbReference type="GO" id="GO:0046872">
    <property type="term" value="F:metal ion binding"/>
    <property type="evidence" value="ECO:0007669"/>
    <property type="project" value="UniProtKB-KW"/>
</dbReference>
<dbReference type="InterPro" id="IPR010582">
    <property type="entry name" value="Catalase_immune_responsive"/>
</dbReference>
<evidence type="ECO:0000256" key="7">
    <source>
        <dbReference type="ARBA" id="ARBA00023324"/>
    </source>
</evidence>
<evidence type="ECO:0000256" key="4">
    <source>
        <dbReference type="ARBA" id="ARBA00022723"/>
    </source>
</evidence>
<keyword evidence="3" id="KW-0349">Heme</keyword>
<evidence type="ECO:0000313" key="9">
    <source>
        <dbReference type="EMBL" id="PPQ73471.1"/>
    </source>
</evidence>
<sequence length="1177" mass="131969">MALNYTTSYGSPVNYPHAAQRVSTTGPALLQDFHHIDSLAHLARERIPERLVHAKGAGAYGYFQLTQPLDDLTSQPIFLKTNVGNKVKATVRFSTVAGESGSADTSRDPHGIAIKLKTDQGNLDWVCLNTPIFFIRDPAKYPDLTHATKRNPQTNLKDHDMFWDFFSQNPETVHQIMILFSDRGTPDGFHQQHAHAGTTFKFVKENDNGTTSFIYYKLHVRTTQVKTLTAAQATTLAGTDPDYGTRLLYDAIETANSKPGHTENDFPHWTVYIQTMTPEQAKGEFAHIAFDVTKVWPQSKFPLREIGKLVLNENPKNYFDEIEQLGFSPSHLIPYVEATPDPLLQARLFIYPDTQRYRLGVNNKQLPCNAPLPETKIANYQRAGMASYVSQGNRPNYQSSTQSLNFVGPKGAIDSQINDNKRQEIFDGSAYRDLSMVTADDFVQPRYLWETVWNDAQKQTFVDNVSGHLKVVKNPAIIQNQLLVFYEVDPILAERIAKAIGVPFIPPPKIRSNFLITTTMANYTTSYGSPVNVPHAAQRLGTNGPALLQDFHHIDNLAHLARERIPERLVHAKGAGAYGIFKLTKSLVDITSQTVFHDITAPPIPCTVRFSTVGGESGSADTARDPHGFAIKLKTEQGNLDWVCLNTPTFFIRDPAKYPDLTHATKRNPQTNLKDHDMFWDFFSRNPETVHQIMMLFSDRGTPNGFHQQHGHAGTTFKFVKENANGTTSFTYYKLHVRTSEVKTLTAAQATELAGTDPDYGTKLLYDAIETARNKPAPTDEDFPHWTVYIQTMTHEQATGQFAKIAFDVTKVWPHADFPLREIGKLILDKNPQNYFDEIEQLAFSPSHLIPYVETSPDPLLQARLFIYPDTQRYRLGVNNKQLPCNAPHPDAKVANYQRAGKASFVSQGNRPNYQSSTQSLNFVGPKGAIDSQINDNKRQEIFNGSVYRDLSTIKIPDDFEQPFDLWARVWSENERVAFVNNVSAHLKGVKNPAIVQEQLYVFYQVDPGLAQGIAQKLGVVFDPKLHSNFVHFFITTTMSFNYTTSYGSPVNYPHAAQRVGTTGPALLQDYHHIDNLAHLARERIPERIVHAKGAGAYGYFQLTQPLDDLTSQPIFLKTNVGAKVQATVRFSTVAGESGSADTSRDPHGIAVKLKTDQGNLDWVCLNTPIFFIRDPA</sequence>
<feature type="domain" description="Catalase core" evidence="8">
    <location>
        <begin position="6"/>
        <end position="406"/>
    </location>
</feature>
<comment type="similarity">
    <text evidence="1">Belongs to the catalase family.</text>
</comment>
<dbReference type="PRINTS" id="PR00067">
    <property type="entry name" value="CATALASE"/>
</dbReference>
<dbReference type="Gene3D" id="2.40.180.10">
    <property type="entry name" value="Catalase core domain"/>
    <property type="match status" value="3"/>
</dbReference>
<dbReference type="PROSITE" id="PS51402">
    <property type="entry name" value="CATALASE_3"/>
    <property type="match status" value="3"/>
</dbReference>
<dbReference type="PANTHER" id="PTHR11465">
    <property type="entry name" value="CATALASE"/>
    <property type="match status" value="1"/>
</dbReference>
<dbReference type="GO" id="GO:0005777">
    <property type="term" value="C:peroxisome"/>
    <property type="evidence" value="ECO:0007669"/>
    <property type="project" value="TreeGrafter"/>
</dbReference>
<organism evidence="9 10">
    <name type="scientific">Gymnopilus dilepis</name>
    <dbReference type="NCBI Taxonomy" id="231916"/>
    <lineage>
        <taxon>Eukaryota</taxon>
        <taxon>Fungi</taxon>
        <taxon>Dikarya</taxon>
        <taxon>Basidiomycota</taxon>
        <taxon>Agaricomycotina</taxon>
        <taxon>Agaricomycetes</taxon>
        <taxon>Agaricomycetidae</taxon>
        <taxon>Agaricales</taxon>
        <taxon>Agaricineae</taxon>
        <taxon>Hymenogastraceae</taxon>
        <taxon>Gymnopilus</taxon>
    </lineage>
</organism>
<evidence type="ECO:0000313" key="10">
    <source>
        <dbReference type="Proteomes" id="UP000284706"/>
    </source>
</evidence>
<dbReference type="InterPro" id="IPR018028">
    <property type="entry name" value="Catalase"/>
</dbReference>
<reference evidence="9 10" key="1">
    <citation type="journal article" date="2018" name="Evol. Lett.">
        <title>Horizontal gene cluster transfer increased hallucinogenic mushroom diversity.</title>
        <authorList>
            <person name="Reynolds H.T."/>
            <person name="Vijayakumar V."/>
            <person name="Gluck-Thaler E."/>
            <person name="Korotkin H.B."/>
            <person name="Matheny P.B."/>
            <person name="Slot J.C."/>
        </authorList>
    </citation>
    <scope>NUCLEOTIDE SEQUENCE [LARGE SCALE GENOMIC DNA]</scope>
    <source>
        <strain evidence="9 10">SRW20</strain>
    </source>
</reference>
<evidence type="ECO:0000256" key="1">
    <source>
        <dbReference type="ARBA" id="ARBA00005329"/>
    </source>
</evidence>
<evidence type="ECO:0000259" key="8">
    <source>
        <dbReference type="SMART" id="SM01060"/>
    </source>
</evidence>
<dbReference type="SUPFAM" id="SSF56634">
    <property type="entry name" value="Heme-dependent catalase-like"/>
    <property type="match status" value="3"/>
</dbReference>
<feature type="domain" description="Catalase core" evidence="8">
    <location>
        <begin position="524"/>
        <end position="923"/>
    </location>
</feature>
<name>A0A409W4P5_9AGAR</name>
<dbReference type="PANTHER" id="PTHR11465:SF9">
    <property type="entry name" value="CATALASE"/>
    <property type="match status" value="1"/>
</dbReference>
<accession>A0A409W4P5</accession>
<evidence type="ECO:0000256" key="5">
    <source>
        <dbReference type="ARBA" id="ARBA00023002"/>
    </source>
</evidence>
<protein>
    <recommendedName>
        <fullName evidence="8">Catalase core domain-containing protein</fullName>
    </recommendedName>
</protein>
<evidence type="ECO:0000256" key="3">
    <source>
        <dbReference type="ARBA" id="ARBA00022617"/>
    </source>
</evidence>
<keyword evidence="4" id="KW-0479">Metal-binding</keyword>
<dbReference type="GO" id="GO:0005739">
    <property type="term" value="C:mitochondrion"/>
    <property type="evidence" value="ECO:0007669"/>
    <property type="project" value="TreeGrafter"/>
</dbReference>
<keyword evidence="7" id="KW-0376">Hydrogen peroxide</keyword>
<feature type="non-terminal residue" evidence="9">
    <location>
        <position position="1177"/>
    </location>
</feature>
<dbReference type="Pfam" id="PF00199">
    <property type="entry name" value="Catalase"/>
    <property type="match status" value="3"/>
</dbReference>
<keyword evidence="6" id="KW-0408">Iron</keyword>
<dbReference type="OrthoDB" id="6880011at2759"/>
<gene>
    <name evidence="9" type="ORF">CVT26_010170</name>
</gene>
<evidence type="ECO:0000256" key="6">
    <source>
        <dbReference type="ARBA" id="ARBA00023004"/>
    </source>
</evidence>
<comment type="caution">
    <text evidence="9">The sequence shown here is derived from an EMBL/GenBank/DDBJ whole genome shotgun (WGS) entry which is preliminary data.</text>
</comment>
<dbReference type="Proteomes" id="UP000284706">
    <property type="component" value="Unassembled WGS sequence"/>
</dbReference>